<dbReference type="GO" id="GO:0004252">
    <property type="term" value="F:serine-type endopeptidase activity"/>
    <property type="evidence" value="ECO:0007669"/>
    <property type="project" value="UniProtKB-UniRule"/>
</dbReference>
<evidence type="ECO:0000256" key="7">
    <source>
        <dbReference type="SAM" id="SignalP"/>
    </source>
</evidence>
<dbReference type="InterPro" id="IPR036852">
    <property type="entry name" value="Peptidase_S8/S53_dom_sf"/>
</dbReference>
<evidence type="ECO:0000259" key="8">
    <source>
        <dbReference type="PROSITE" id="PS51829"/>
    </source>
</evidence>
<dbReference type="InterPro" id="IPR000209">
    <property type="entry name" value="Peptidase_S8/S53_dom"/>
</dbReference>
<keyword evidence="2 5" id="KW-0645">Protease</keyword>
<dbReference type="SUPFAM" id="SSF52743">
    <property type="entry name" value="Subtilisin-like"/>
    <property type="match status" value="1"/>
</dbReference>
<organism evidence="9 10">
    <name type="scientific">Streptomyces marincola</name>
    <dbReference type="NCBI Taxonomy" id="2878388"/>
    <lineage>
        <taxon>Bacteria</taxon>
        <taxon>Bacillati</taxon>
        <taxon>Actinomycetota</taxon>
        <taxon>Actinomycetes</taxon>
        <taxon>Kitasatosporales</taxon>
        <taxon>Streptomycetaceae</taxon>
        <taxon>Streptomyces</taxon>
    </lineage>
</organism>
<feature type="active site" description="Charge relay system" evidence="5">
    <location>
        <position position="197"/>
    </location>
</feature>
<dbReference type="Pfam" id="PF05922">
    <property type="entry name" value="Inhibitor_I9"/>
    <property type="match status" value="1"/>
</dbReference>
<feature type="chain" id="PRO_5013275472" description="P/Homo B domain-containing protein" evidence="7">
    <location>
        <begin position="29"/>
        <end position="525"/>
    </location>
</feature>
<dbReference type="InterPro" id="IPR034193">
    <property type="entry name" value="PCSK9_ProteinaseK-like"/>
</dbReference>
<dbReference type="PROSITE" id="PS51892">
    <property type="entry name" value="SUBTILASE"/>
    <property type="match status" value="1"/>
</dbReference>
<dbReference type="PROSITE" id="PS51829">
    <property type="entry name" value="P_HOMO_B"/>
    <property type="match status" value="1"/>
</dbReference>
<sequence>MNGHPPARRALVTLAVLALAATPGLAAAAPGGEEAGPATAPGRIANAGEPGTISGSYLVTLAEDVPAASAAGRALVEDRGGEITSVFRHTVNGFAVDMTEAQALAVAADPDVLQVAQNQRHRAADEVQTDPPSWGLDRVDQLELPLDASYTYPSHGGDGVTAYIVDTGVRTTHEEFEGRATSGFDFFGEGGVDGRNHGTHVAATVAGALHGMAKNTDIVSVRVIDSSGYATSETIVAGVDWVTGNATGPSVVNMSLGIPDDPVLDAAVAASIASGITYVVSAGNDGTAATTKSPAGVPEAITVGSADSTDTMAASSNRGPAVDFFAPGVQITSADATDDTATRTLNGTSMAAPHVTGAAALYLAEHPTATPQQVSEALRATAVTGALRALPYGTPNVLLHIGDEGGHVDVPQQPTFANDTDVPTIDRETVVSEIEVSGMAPLSGPVYVDVDIKHERAINLNVQVIAPDGTARLLCSSQIVCAWHEIHRTWTWERPGFDPNGTWQLAVRDPALEDSGFIDAWALRF</sequence>
<dbReference type="PROSITE" id="PS00136">
    <property type="entry name" value="SUBTILASE_ASP"/>
    <property type="match status" value="1"/>
</dbReference>
<dbReference type="Gene3D" id="3.30.70.80">
    <property type="entry name" value="Peptidase S8 propeptide/proteinase inhibitor I9"/>
    <property type="match status" value="1"/>
</dbReference>
<keyword evidence="10" id="KW-1185">Reference proteome</keyword>
<dbReference type="InterPro" id="IPR010259">
    <property type="entry name" value="S8pro/Inhibitor_I9"/>
</dbReference>
<dbReference type="CDD" id="cd04077">
    <property type="entry name" value="Peptidases_S8_PCSK9_ProteinaseK_like"/>
    <property type="match status" value="1"/>
</dbReference>
<evidence type="ECO:0000256" key="5">
    <source>
        <dbReference type="PROSITE-ProRule" id="PRU01240"/>
    </source>
</evidence>
<feature type="active site" description="Charge relay system" evidence="5">
    <location>
        <position position="349"/>
    </location>
</feature>
<evidence type="ECO:0000256" key="4">
    <source>
        <dbReference type="ARBA" id="ARBA00022825"/>
    </source>
</evidence>
<keyword evidence="3 5" id="KW-0378">Hydrolase</keyword>
<dbReference type="Pfam" id="PF01483">
    <property type="entry name" value="P_proprotein"/>
    <property type="match status" value="1"/>
</dbReference>
<dbReference type="PROSITE" id="PS51318">
    <property type="entry name" value="TAT"/>
    <property type="match status" value="1"/>
</dbReference>
<evidence type="ECO:0000313" key="9">
    <source>
        <dbReference type="EMBL" id="ARQ67764.1"/>
    </source>
</evidence>
<dbReference type="PANTHER" id="PTHR43806:SF11">
    <property type="entry name" value="CEREVISIN-RELATED"/>
    <property type="match status" value="1"/>
</dbReference>
<dbReference type="InterPro" id="IPR037045">
    <property type="entry name" value="S8pro/Inhibitor_I9_sf"/>
</dbReference>
<dbReference type="InterPro" id="IPR023827">
    <property type="entry name" value="Peptidase_S8_Asp-AS"/>
</dbReference>
<dbReference type="OrthoDB" id="9798386at2"/>
<dbReference type="RefSeq" id="WP_086157285.1">
    <property type="nucleotide sequence ID" value="NZ_CP021121.1"/>
</dbReference>
<dbReference type="GO" id="GO:0005615">
    <property type="term" value="C:extracellular space"/>
    <property type="evidence" value="ECO:0007669"/>
    <property type="project" value="TreeGrafter"/>
</dbReference>
<feature type="active site" description="Charge relay system" evidence="5">
    <location>
        <position position="166"/>
    </location>
</feature>
<dbReference type="Proteomes" id="UP000194218">
    <property type="component" value="Chromosome"/>
</dbReference>
<evidence type="ECO:0000256" key="2">
    <source>
        <dbReference type="ARBA" id="ARBA00022670"/>
    </source>
</evidence>
<dbReference type="InterPro" id="IPR050131">
    <property type="entry name" value="Peptidase_S8_subtilisin-like"/>
</dbReference>
<evidence type="ECO:0000256" key="3">
    <source>
        <dbReference type="ARBA" id="ARBA00022801"/>
    </source>
</evidence>
<keyword evidence="4 5" id="KW-0720">Serine protease</keyword>
<dbReference type="InterPro" id="IPR002884">
    <property type="entry name" value="P_dom"/>
</dbReference>
<dbReference type="PRINTS" id="PR00723">
    <property type="entry name" value="SUBTILISIN"/>
</dbReference>
<dbReference type="FunFam" id="3.40.50.200:FF:000014">
    <property type="entry name" value="Proteinase K"/>
    <property type="match status" value="1"/>
</dbReference>
<evidence type="ECO:0000256" key="1">
    <source>
        <dbReference type="ARBA" id="ARBA00011073"/>
    </source>
</evidence>
<dbReference type="EMBL" id="CP021121">
    <property type="protein sequence ID" value="ARQ67764.1"/>
    <property type="molecule type" value="Genomic_DNA"/>
</dbReference>
<dbReference type="PROSITE" id="PS00138">
    <property type="entry name" value="SUBTILASE_SER"/>
    <property type="match status" value="1"/>
</dbReference>
<dbReference type="InterPro" id="IPR008979">
    <property type="entry name" value="Galactose-bd-like_sf"/>
</dbReference>
<keyword evidence="7" id="KW-0732">Signal</keyword>
<accession>A0A1W7CSJ2</accession>
<dbReference type="InterPro" id="IPR015500">
    <property type="entry name" value="Peptidase_S8_subtilisin-rel"/>
</dbReference>
<feature type="signal peptide" evidence="7">
    <location>
        <begin position="1"/>
        <end position="28"/>
    </location>
</feature>
<dbReference type="InterPro" id="IPR006311">
    <property type="entry name" value="TAT_signal"/>
</dbReference>
<dbReference type="PANTHER" id="PTHR43806">
    <property type="entry name" value="PEPTIDASE S8"/>
    <property type="match status" value="1"/>
</dbReference>
<proteinExistence type="inferred from homology"/>
<dbReference type="AlphaFoldDB" id="A0A1W7CSJ2"/>
<reference evidence="9 10" key="1">
    <citation type="submission" date="2017-05" db="EMBL/GenBank/DDBJ databases">
        <title>Complete genome sequence of Streptomyces sp. SCSIO 03032 revealed the diverse biosynthetic pathways for its bioactive secondary metabolites.</title>
        <authorList>
            <person name="Ma L."/>
            <person name="Zhu Y."/>
            <person name="Zhang W."/>
            <person name="Zhang G."/>
            <person name="Tian X."/>
            <person name="Zhang S."/>
            <person name="Zhang C."/>
        </authorList>
    </citation>
    <scope>NUCLEOTIDE SEQUENCE [LARGE SCALE GENOMIC DNA]</scope>
    <source>
        <strain evidence="9 10">SCSIO 03032</strain>
    </source>
</reference>
<dbReference type="Gene3D" id="3.40.50.200">
    <property type="entry name" value="Peptidase S8/S53 domain"/>
    <property type="match status" value="1"/>
</dbReference>
<dbReference type="GO" id="GO:0006508">
    <property type="term" value="P:proteolysis"/>
    <property type="evidence" value="ECO:0007669"/>
    <property type="project" value="UniProtKB-KW"/>
</dbReference>
<gene>
    <name evidence="9" type="ORF">CAG99_01990</name>
</gene>
<dbReference type="SUPFAM" id="SSF54897">
    <property type="entry name" value="Protease propeptides/inhibitors"/>
    <property type="match status" value="1"/>
</dbReference>
<dbReference type="Pfam" id="PF00082">
    <property type="entry name" value="Peptidase_S8"/>
    <property type="match status" value="1"/>
</dbReference>
<protein>
    <recommendedName>
        <fullName evidence="8">P/Homo B domain-containing protein</fullName>
    </recommendedName>
</protein>
<dbReference type="SUPFAM" id="SSF49785">
    <property type="entry name" value="Galactose-binding domain-like"/>
    <property type="match status" value="1"/>
</dbReference>
<dbReference type="InterPro" id="IPR023828">
    <property type="entry name" value="Peptidase_S8_Ser-AS"/>
</dbReference>
<dbReference type="KEGG" id="smao:CAG99_01990"/>
<name>A0A1W7CSJ2_9ACTN</name>
<comment type="similarity">
    <text evidence="1 5 6">Belongs to the peptidase S8 family.</text>
</comment>
<dbReference type="Gene3D" id="2.60.120.260">
    <property type="entry name" value="Galactose-binding domain-like"/>
    <property type="match status" value="1"/>
</dbReference>
<evidence type="ECO:0000313" key="10">
    <source>
        <dbReference type="Proteomes" id="UP000194218"/>
    </source>
</evidence>
<feature type="domain" description="P/Homo B" evidence="8">
    <location>
        <begin position="409"/>
        <end position="525"/>
    </location>
</feature>
<evidence type="ECO:0000256" key="6">
    <source>
        <dbReference type="RuleBase" id="RU003355"/>
    </source>
</evidence>